<evidence type="ECO:0000259" key="6">
    <source>
        <dbReference type="PROSITE" id="PS50893"/>
    </source>
</evidence>
<dbReference type="PANTHER" id="PTHR42798:SF6">
    <property type="entry name" value="CELL DIVISION ATP-BINDING PROTEIN FTSE"/>
    <property type="match status" value="1"/>
</dbReference>
<dbReference type="PROSITE" id="PS50893">
    <property type="entry name" value="ABC_TRANSPORTER_2"/>
    <property type="match status" value="1"/>
</dbReference>
<dbReference type="OrthoDB" id="9802264at2"/>
<dbReference type="Gene3D" id="3.40.50.300">
    <property type="entry name" value="P-loop containing nucleotide triphosphate hydrolases"/>
    <property type="match status" value="1"/>
</dbReference>
<dbReference type="CDD" id="cd03255">
    <property type="entry name" value="ABC_MJ0796_LolCDE_FtsE"/>
    <property type="match status" value="1"/>
</dbReference>
<dbReference type="InterPro" id="IPR027417">
    <property type="entry name" value="P-loop_NTPase"/>
</dbReference>
<keyword evidence="2" id="KW-0547">Nucleotide-binding</keyword>
<feature type="domain" description="ABC transporter" evidence="6">
    <location>
        <begin position="2"/>
        <end position="233"/>
    </location>
</feature>
<comment type="similarity">
    <text evidence="5">Belongs to the ABC transporter superfamily. Macrolide exporter (TC 3.A.1.122) family.</text>
</comment>
<dbReference type="SUPFAM" id="SSF52540">
    <property type="entry name" value="P-loop containing nucleoside triphosphate hydrolases"/>
    <property type="match status" value="1"/>
</dbReference>
<evidence type="ECO:0000313" key="7">
    <source>
        <dbReference type="EMBL" id="SEH64172.1"/>
    </source>
</evidence>
<organism evidence="7 8">
    <name type="scientific">Paenimyroides marinum</name>
    <dbReference type="NCBI Taxonomy" id="1159016"/>
    <lineage>
        <taxon>Bacteria</taxon>
        <taxon>Pseudomonadati</taxon>
        <taxon>Bacteroidota</taxon>
        <taxon>Flavobacteriia</taxon>
        <taxon>Flavobacteriales</taxon>
        <taxon>Flavobacteriaceae</taxon>
        <taxon>Paenimyroides</taxon>
    </lineage>
</organism>
<dbReference type="InterPro" id="IPR017871">
    <property type="entry name" value="ABC_transporter-like_CS"/>
</dbReference>
<dbReference type="InterPro" id="IPR003593">
    <property type="entry name" value="AAA+_ATPase"/>
</dbReference>
<evidence type="ECO:0000313" key="8">
    <source>
        <dbReference type="Proteomes" id="UP000199634"/>
    </source>
</evidence>
<dbReference type="PROSITE" id="PS00211">
    <property type="entry name" value="ABC_TRANSPORTER_1"/>
    <property type="match status" value="1"/>
</dbReference>
<dbReference type="GO" id="GO:0016887">
    <property type="term" value="F:ATP hydrolysis activity"/>
    <property type="evidence" value="ECO:0007669"/>
    <property type="project" value="InterPro"/>
</dbReference>
<dbReference type="GO" id="GO:0022857">
    <property type="term" value="F:transmembrane transporter activity"/>
    <property type="evidence" value="ECO:0007669"/>
    <property type="project" value="UniProtKB-ARBA"/>
</dbReference>
<reference evidence="7 8" key="1">
    <citation type="submission" date="2016-10" db="EMBL/GenBank/DDBJ databases">
        <authorList>
            <person name="de Groot N.N."/>
        </authorList>
    </citation>
    <scope>NUCLEOTIDE SEQUENCE [LARGE SCALE GENOMIC DNA]</scope>
    <source>
        <strain evidence="7 8">CGMCC 1.10825</strain>
    </source>
</reference>
<dbReference type="SMART" id="SM00382">
    <property type="entry name" value="AAA"/>
    <property type="match status" value="1"/>
</dbReference>
<dbReference type="Proteomes" id="UP000199634">
    <property type="component" value="Unassembled WGS sequence"/>
</dbReference>
<name>A0A1H6JXU0_9FLAO</name>
<dbReference type="RefSeq" id="WP_091096271.1">
    <property type="nucleotide sequence ID" value="NZ_FNXE01000005.1"/>
</dbReference>
<dbReference type="AlphaFoldDB" id="A0A1H6JXU0"/>
<evidence type="ECO:0000256" key="4">
    <source>
        <dbReference type="ARBA" id="ARBA00022967"/>
    </source>
</evidence>
<dbReference type="GO" id="GO:0098796">
    <property type="term" value="C:membrane protein complex"/>
    <property type="evidence" value="ECO:0007669"/>
    <property type="project" value="UniProtKB-ARBA"/>
</dbReference>
<keyword evidence="8" id="KW-1185">Reference proteome</keyword>
<dbReference type="STRING" id="1159016.SAMN02927937_00649"/>
<evidence type="ECO:0000256" key="2">
    <source>
        <dbReference type="ARBA" id="ARBA00022741"/>
    </source>
</evidence>
<proteinExistence type="inferred from homology"/>
<dbReference type="GO" id="GO:0005524">
    <property type="term" value="F:ATP binding"/>
    <property type="evidence" value="ECO:0007669"/>
    <property type="project" value="UniProtKB-KW"/>
</dbReference>
<evidence type="ECO:0000256" key="1">
    <source>
        <dbReference type="ARBA" id="ARBA00022448"/>
    </source>
</evidence>
<accession>A0A1H6JXU0</accession>
<dbReference type="PANTHER" id="PTHR42798">
    <property type="entry name" value="LIPOPROTEIN-RELEASING SYSTEM ATP-BINDING PROTEIN LOLD"/>
    <property type="match status" value="1"/>
</dbReference>
<dbReference type="InterPro" id="IPR017911">
    <property type="entry name" value="MacB-like_ATP-bd"/>
</dbReference>
<dbReference type="EMBL" id="FNXE01000005">
    <property type="protein sequence ID" value="SEH64172.1"/>
    <property type="molecule type" value="Genomic_DNA"/>
</dbReference>
<evidence type="ECO:0000256" key="5">
    <source>
        <dbReference type="ARBA" id="ARBA00038388"/>
    </source>
</evidence>
<evidence type="ECO:0000256" key="3">
    <source>
        <dbReference type="ARBA" id="ARBA00022840"/>
    </source>
</evidence>
<keyword evidence="3 7" id="KW-0067">ATP-binding</keyword>
<dbReference type="InterPro" id="IPR003439">
    <property type="entry name" value="ABC_transporter-like_ATP-bd"/>
</dbReference>
<dbReference type="Pfam" id="PF00005">
    <property type="entry name" value="ABC_tran"/>
    <property type="match status" value="1"/>
</dbReference>
<sequence length="233" mass="26172">MIEIKDLHKSYQMGKNSLHVLKGINFDVKEGEFVSIMGSSGSGKSTLLNIIGILDEADEGSYTLDNVPIKNLNETIASQYRNKFLGFVFQSFNLINYKTALDNVALPLYYQGMARKERMERSMHYLEKVGLANWAKHLPNEMSGGQKQRVAIARALASDPKVLLADEPTGALDTKTSYEVMDLIQQINDEGKTVLVVTHEPDIAEMTKRIVFLKDGQIEEDKLVNQIRASQYV</sequence>
<protein>
    <submittedName>
        <fullName evidence="7">Putative ABC transport system ATP-binding protein</fullName>
    </submittedName>
</protein>
<gene>
    <name evidence="7" type="ORF">SAMN02927937_00649</name>
</gene>
<keyword evidence="1" id="KW-0813">Transport</keyword>
<dbReference type="FunFam" id="3.40.50.300:FF:000032">
    <property type="entry name" value="Export ABC transporter ATP-binding protein"/>
    <property type="match status" value="1"/>
</dbReference>
<keyword evidence="4" id="KW-1278">Translocase</keyword>